<dbReference type="InterPro" id="IPR047817">
    <property type="entry name" value="ABC2_TM_bact-type"/>
</dbReference>
<dbReference type="AlphaFoldDB" id="A0A4R2N4J1"/>
<feature type="transmembrane region" description="Helical" evidence="11">
    <location>
        <begin position="187"/>
        <end position="206"/>
    </location>
</feature>
<evidence type="ECO:0000259" key="12">
    <source>
        <dbReference type="PROSITE" id="PS51012"/>
    </source>
</evidence>
<keyword evidence="5" id="KW-0762">Sugar transport</keyword>
<evidence type="ECO:0000256" key="4">
    <source>
        <dbReference type="ARBA" id="ARBA00022475"/>
    </source>
</evidence>
<dbReference type="PANTHER" id="PTHR30413:SF10">
    <property type="entry name" value="CAPSULE POLYSACCHARIDE EXPORT INNER-MEMBRANE PROTEIN CTRC"/>
    <property type="match status" value="1"/>
</dbReference>
<feature type="transmembrane region" description="Helical" evidence="11">
    <location>
        <begin position="119"/>
        <end position="144"/>
    </location>
</feature>
<comment type="subcellular location">
    <subcellularLocation>
        <location evidence="11">Cell inner membrane</location>
        <topology evidence="11">Multi-pass membrane protein</topology>
    </subcellularLocation>
    <subcellularLocation>
        <location evidence="1">Cell membrane</location>
        <topology evidence="1">Multi-pass membrane protein</topology>
    </subcellularLocation>
</comment>
<dbReference type="InterPro" id="IPR000412">
    <property type="entry name" value="ABC_2_transport"/>
</dbReference>
<evidence type="ECO:0000256" key="9">
    <source>
        <dbReference type="ARBA" id="ARBA00023047"/>
    </source>
</evidence>
<feature type="domain" description="ABC transmembrane type-2" evidence="12">
    <location>
        <begin position="42"/>
        <end position="267"/>
    </location>
</feature>
<evidence type="ECO:0000256" key="1">
    <source>
        <dbReference type="ARBA" id="ARBA00004651"/>
    </source>
</evidence>
<evidence type="ECO:0000313" key="14">
    <source>
        <dbReference type="Proteomes" id="UP000295182"/>
    </source>
</evidence>
<dbReference type="EMBL" id="SLXH01000024">
    <property type="protein sequence ID" value="TCP15435.1"/>
    <property type="molecule type" value="Genomic_DNA"/>
</dbReference>
<feature type="transmembrane region" description="Helical" evidence="11">
    <location>
        <begin position="78"/>
        <end position="98"/>
    </location>
</feature>
<keyword evidence="14" id="KW-1185">Reference proteome</keyword>
<evidence type="ECO:0000256" key="2">
    <source>
        <dbReference type="ARBA" id="ARBA00007783"/>
    </source>
</evidence>
<protein>
    <recommendedName>
        <fullName evidence="11">Transport permease protein</fullName>
    </recommendedName>
</protein>
<evidence type="ECO:0000256" key="6">
    <source>
        <dbReference type="ARBA" id="ARBA00022692"/>
    </source>
</evidence>
<dbReference type="GO" id="GO:0015774">
    <property type="term" value="P:polysaccharide transport"/>
    <property type="evidence" value="ECO:0007669"/>
    <property type="project" value="UniProtKB-KW"/>
</dbReference>
<dbReference type="GO" id="GO:0015920">
    <property type="term" value="P:lipopolysaccharide transport"/>
    <property type="evidence" value="ECO:0007669"/>
    <property type="project" value="TreeGrafter"/>
</dbReference>
<evidence type="ECO:0000256" key="10">
    <source>
        <dbReference type="ARBA" id="ARBA00023136"/>
    </source>
</evidence>
<dbReference type="PROSITE" id="PS51012">
    <property type="entry name" value="ABC_TM2"/>
    <property type="match status" value="1"/>
</dbReference>
<evidence type="ECO:0000313" key="13">
    <source>
        <dbReference type="EMBL" id="TCP15435.1"/>
    </source>
</evidence>
<proteinExistence type="inferred from homology"/>
<dbReference type="PANTHER" id="PTHR30413">
    <property type="entry name" value="INNER MEMBRANE TRANSPORT PERMEASE"/>
    <property type="match status" value="1"/>
</dbReference>
<dbReference type="Pfam" id="PF01061">
    <property type="entry name" value="ABC2_membrane"/>
    <property type="match status" value="1"/>
</dbReference>
<keyword evidence="4 11" id="KW-1003">Cell membrane</keyword>
<keyword evidence="7" id="KW-0972">Capsule biogenesis/degradation</keyword>
<gene>
    <name evidence="13" type="ORF">EV674_12422</name>
</gene>
<comment type="caution">
    <text evidence="13">The sequence shown here is derived from an EMBL/GenBank/DDBJ whole genome shotgun (WGS) entry which is preliminary data.</text>
</comment>
<dbReference type="InterPro" id="IPR013525">
    <property type="entry name" value="ABC2_TM"/>
</dbReference>
<organism evidence="13 14">
    <name type="scientific">Simplicispira metamorpha</name>
    <dbReference type="NCBI Taxonomy" id="80881"/>
    <lineage>
        <taxon>Bacteria</taxon>
        <taxon>Pseudomonadati</taxon>
        <taxon>Pseudomonadota</taxon>
        <taxon>Betaproteobacteria</taxon>
        <taxon>Burkholderiales</taxon>
        <taxon>Comamonadaceae</taxon>
        <taxon>Simplicispira</taxon>
    </lineage>
</organism>
<feature type="transmembrane region" description="Helical" evidence="11">
    <location>
        <begin position="246"/>
        <end position="264"/>
    </location>
</feature>
<feature type="transmembrane region" description="Helical" evidence="11">
    <location>
        <begin position="156"/>
        <end position="180"/>
    </location>
</feature>
<comment type="similarity">
    <text evidence="2 11">Belongs to the ABC-2 integral membrane protein family.</text>
</comment>
<evidence type="ECO:0000256" key="11">
    <source>
        <dbReference type="RuleBase" id="RU361157"/>
    </source>
</evidence>
<evidence type="ECO:0000256" key="5">
    <source>
        <dbReference type="ARBA" id="ARBA00022597"/>
    </source>
</evidence>
<accession>A0A4R2N4J1</accession>
<sequence length="275" mass="30421">MTGSSTRALSPVCLVRSLWQHRDLLRQLVWRDIAQRYRGSVLGLAWSLLTPLLMLLVYTFVFSVVFPSRWGALPQSTTHFALVIFIGLCVHGFFAEVIQRAPGLILAHQNYVKRVVFPLEVLPAVTVCVGVFQWLVSVLVLVAAQWWLTGGLPVSALWLPVVMAPLVLVALGAAWFIAALGVFMRDIAAVVGPFTTVLMFLSPVFYAQEAVPAPFRQWLGLNPLTFIIEQSRAVLLAGQMPDWTGLGIYTALALLAAWAGYVWFQLTKRGFADVL</sequence>
<dbReference type="GO" id="GO:0140359">
    <property type="term" value="F:ABC-type transporter activity"/>
    <property type="evidence" value="ECO:0007669"/>
    <property type="project" value="InterPro"/>
</dbReference>
<name>A0A4R2N4J1_9BURK</name>
<keyword evidence="3 11" id="KW-0813">Transport</keyword>
<dbReference type="RefSeq" id="WP_119013723.1">
    <property type="nucleotide sequence ID" value="NZ_QXNC01000021.1"/>
</dbReference>
<dbReference type="PRINTS" id="PR00164">
    <property type="entry name" value="ABC2TRNSPORT"/>
</dbReference>
<dbReference type="GO" id="GO:0043190">
    <property type="term" value="C:ATP-binding cassette (ABC) transporter complex"/>
    <property type="evidence" value="ECO:0007669"/>
    <property type="project" value="InterPro"/>
</dbReference>
<evidence type="ECO:0000256" key="7">
    <source>
        <dbReference type="ARBA" id="ARBA00022903"/>
    </source>
</evidence>
<keyword evidence="9" id="KW-0625">Polysaccharide transport</keyword>
<keyword evidence="6 11" id="KW-0812">Transmembrane</keyword>
<keyword evidence="8 11" id="KW-1133">Transmembrane helix</keyword>
<dbReference type="Proteomes" id="UP000295182">
    <property type="component" value="Unassembled WGS sequence"/>
</dbReference>
<reference evidence="13 14" key="1">
    <citation type="submission" date="2019-03" db="EMBL/GenBank/DDBJ databases">
        <title>Genomic Encyclopedia of Type Strains, Phase IV (KMG-IV): sequencing the most valuable type-strain genomes for metagenomic binning, comparative biology and taxonomic classification.</title>
        <authorList>
            <person name="Goeker M."/>
        </authorList>
    </citation>
    <scope>NUCLEOTIDE SEQUENCE [LARGE SCALE GENOMIC DNA]</scope>
    <source>
        <strain evidence="13 14">DSM 1837</strain>
    </source>
</reference>
<keyword evidence="10 11" id="KW-0472">Membrane</keyword>
<evidence type="ECO:0000256" key="3">
    <source>
        <dbReference type="ARBA" id="ARBA00022448"/>
    </source>
</evidence>
<evidence type="ECO:0000256" key="8">
    <source>
        <dbReference type="ARBA" id="ARBA00022989"/>
    </source>
</evidence>
<dbReference type="OrthoDB" id="9786910at2"/>
<feature type="transmembrane region" description="Helical" evidence="11">
    <location>
        <begin position="41"/>
        <end position="66"/>
    </location>
</feature>